<comment type="caution">
    <text evidence="1">The sequence shown here is derived from an EMBL/GenBank/DDBJ whole genome shotgun (WGS) entry which is preliminary data.</text>
</comment>
<evidence type="ECO:0000313" key="1">
    <source>
        <dbReference type="EMBL" id="OCO83014.1"/>
    </source>
</evidence>
<gene>
    <name evidence="1" type="ORF">AN695_0220180</name>
</gene>
<dbReference type="Proteomes" id="UP000050489">
    <property type="component" value="Unassembled WGS sequence"/>
</dbReference>
<organism evidence="1 2">
    <name type="scientific">Serratia marcescens</name>
    <dbReference type="NCBI Taxonomy" id="615"/>
    <lineage>
        <taxon>Bacteria</taxon>
        <taxon>Pseudomonadati</taxon>
        <taxon>Pseudomonadota</taxon>
        <taxon>Gammaproteobacteria</taxon>
        <taxon>Enterobacterales</taxon>
        <taxon>Yersiniaceae</taxon>
        <taxon>Serratia</taxon>
    </lineage>
</organism>
<evidence type="ECO:0008006" key="3">
    <source>
        <dbReference type="Google" id="ProtNLM"/>
    </source>
</evidence>
<dbReference type="EMBL" id="LJEX02000108">
    <property type="protein sequence ID" value="OCO83014.1"/>
    <property type="molecule type" value="Genomic_DNA"/>
</dbReference>
<name>A0A6H3A073_SERMA</name>
<dbReference type="RefSeq" id="WP_065772186.1">
    <property type="nucleotide sequence ID" value="NZ_LJEX02000108.1"/>
</dbReference>
<reference evidence="2" key="1">
    <citation type="submission" date="2016-04" db="EMBL/GenBank/DDBJ databases">
        <authorList>
            <person name="Osei Sekyere J."/>
            <person name="Sivertsen A."/>
            <person name="Pedersen A.T."/>
            <person name="Sundsfjord A."/>
        </authorList>
    </citation>
    <scope>NUCLEOTIDE SEQUENCE [LARGE SCALE GENOMIC DNA]</scope>
    <source>
        <strain evidence="2">945174350</strain>
    </source>
</reference>
<proteinExistence type="predicted"/>
<protein>
    <recommendedName>
        <fullName evidence="3">Bacteriophage protein</fullName>
    </recommendedName>
</protein>
<evidence type="ECO:0000313" key="2">
    <source>
        <dbReference type="Proteomes" id="UP000050489"/>
    </source>
</evidence>
<sequence length="315" mass="34409">MTTNWMRKCSLIVANDAGEGLELSGLKISFNISRPDISYPATAMFKIYNLSRNTSSRIRQNEFTQIKFVAGYQDNYGLIFSGQIQYSYSGRENPTDTYVVIQAADSDQAHNFAVMNTTLAAGYTQQDVHTALMKPIGVYDIVAGATPEFATTKAPRGKPMFGMHRDEVSSLAAQCKATWRYENGRLQMVPENAYLADAIVLNAQTGLIGMPEQTINGGINVKCLINPNIQLDTLIRLDNKSINQVGLSNQEIATGSTAGASIQQPAVLDMDGDYIVKNIAYYGDTRGNAWYQDMICIAKGGAGLLSQSNVRAMPL</sequence>
<dbReference type="NCBIfam" id="NF047561">
    <property type="entry name" value="orf58_phage_fam"/>
    <property type="match status" value="1"/>
</dbReference>
<dbReference type="AlphaFoldDB" id="A0A6H3A073"/>
<accession>A0A6H3A073</accession>